<evidence type="ECO:0000313" key="2">
    <source>
        <dbReference type="EMBL" id="GBM75732.1"/>
    </source>
</evidence>
<dbReference type="AlphaFoldDB" id="A0A4Y2IED1"/>
<accession>A0A4Y2IED1</accession>
<feature type="transmembrane region" description="Helical" evidence="1">
    <location>
        <begin position="12"/>
        <end position="32"/>
    </location>
</feature>
<proteinExistence type="predicted"/>
<gene>
    <name evidence="2" type="ORF">AVEN_211383_1</name>
</gene>
<reference evidence="2 3" key="1">
    <citation type="journal article" date="2019" name="Sci. Rep.">
        <title>Orb-weaving spider Araneus ventricosus genome elucidates the spidroin gene catalogue.</title>
        <authorList>
            <person name="Kono N."/>
            <person name="Nakamura H."/>
            <person name="Ohtoshi R."/>
            <person name="Moran D.A.P."/>
            <person name="Shinohara A."/>
            <person name="Yoshida Y."/>
            <person name="Fujiwara M."/>
            <person name="Mori M."/>
            <person name="Tomita M."/>
            <person name="Arakawa K."/>
        </authorList>
    </citation>
    <scope>NUCLEOTIDE SEQUENCE [LARGE SCALE GENOMIC DNA]</scope>
</reference>
<comment type="caution">
    <text evidence="2">The sequence shown here is derived from an EMBL/GenBank/DDBJ whole genome shotgun (WGS) entry which is preliminary data.</text>
</comment>
<name>A0A4Y2IED1_ARAVE</name>
<dbReference type="Proteomes" id="UP000499080">
    <property type="component" value="Unassembled WGS sequence"/>
</dbReference>
<feature type="non-terminal residue" evidence="2">
    <location>
        <position position="1"/>
    </location>
</feature>
<protein>
    <submittedName>
        <fullName evidence="2">Uncharacterized protein</fullName>
    </submittedName>
</protein>
<keyword evidence="1" id="KW-0472">Membrane</keyword>
<keyword evidence="3" id="KW-1185">Reference proteome</keyword>
<dbReference type="OrthoDB" id="6463460at2759"/>
<dbReference type="EMBL" id="BGPR01106248">
    <property type="protein sequence ID" value="GBM75732.1"/>
    <property type="molecule type" value="Genomic_DNA"/>
</dbReference>
<keyword evidence="1" id="KW-1133">Transmembrane helix</keyword>
<keyword evidence="1" id="KW-0812">Transmembrane</keyword>
<organism evidence="2 3">
    <name type="scientific">Araneus ventricosus</name>
    <name type="common">Orbweaver spider</name>
    <name type="synonym">Epeira ventricosa</name>
    <dbReference type="NCBI Taxonomy" id="182803"/>
    <lineage>
        <taxon>Eukaryota</taxon>
        <taxon>Metazoa</taxon>
        <taxon>Ecdysozoa</taxon>
        <taxon>Arthropoda</taxon>
        <taxon>Chelicerata</taxon>
        <taxon>Arachnida</taxon>
        <taxon>Araneae</taxon>
        <taxon>Araneomorphae</taxon>
        <taxon>Entelegynae</taxon>
        <taxon>Araneoidea</taxon>
        <taxon>Araneidae</taxon>
        <taxon>Araneus</taxon>
    </lineage>
</organism>
<evidence type="ECO:0000313" key="3">
    <source>
        <dbReference type="Proteomes" id="UP000499080"/>
    </source>
</evidence>
<sequence>MGSLQLHHLWTLIRWLGISVWAFTSICESSWGKPSTLKREYRLDKGTGVVRGKKDV</sequence>
<evidence type="ECO:0000256" key="1">
    <source>
        <dbReference type="SAM" id="Phobius"/>
    </source>
</evidence>